<reference evidence="9 10" key="1">
    <citation type="submission" date="2024-09" db="EMBL/GenBank/DDBJ databases">
        <authorList>
            <person name="Lee S.D."/>
        </authorList>
    </citation>
    <scope>NUCLEOTIDE SEQUENCE [LARGE SCALE GENOMIC DNA]</scope>
    <source>
        <strain evidence="9 10">N8-3</strain>
    </source>
</reference>
<dbReference type="RefSeq" id="WP_380536099.1">
    <property type="nucleotide sequence ID" value="NZ_JBHFAB010000008.1"/>
</dbReference>
<keyword evidence="4 6" id="KW-0862">Zinc</keyword>
<dbReference type="InterPro" id="IPR052173">
    <property type="entry name" value="Beta-lactam_resp_regulator"/>
</dbReference>
<organism evidence="9 10">
    <name type="scientific">Streptacidiphilus cavernicola</name>
    <dbReference type="NCBI Taxonomy" id="3342716"/>
    <lineage>
        <taxon>Bacteria</taxon>
        <taxon>Bacillati</taxon>
        <taxon>Actinomycetota</taxon>
        <taxon>Actinomycetes</taxon>
        <taxon>Kitasatosporales</taxon>
        <taxon>Streptomycetaceae</taxon>
        <taxon>Streptacidiphilus</taxon>
    </lineage>
</organism>
<dbReference type="GO" id="GO:0008237">
    <property type="term" value="F:metallopeptidase activity"/>
    <property type="evidence" value="ECO:0007669"/>
    <property type="project" value="UniProtKB-KW"/>
</dbReference>
<dbReference type="EC" id="3.4.24.-" evidence="9"/>
<evidence type="ECO:0000256" key="6">
    <source>
        <dbReference type="RuleBase" id="RU003983"/>
    </source>
</evidence>
<evidence type="ECO:0000256" key="1">
    <source>
        <dbReference type="ARBA" id="ARBA00022670"/>
    </source>
</evidence>
<feature type="transmembrane region" description="Helical" evidence="7">
    <location>
        <begin position="81"/>
        <end position="103"/>
    </location>
</feature>
<evidence type="ECO:0000256" key="7">
    <source>
        <dbReference type="SAM" id="Phobius"/>
    </source>
</evidence>
<comment type="caution">
    <text evidence="9">The sequence shown here is derived from an EMBL/GenBank/DDBJ whole genome shotgun (WGS) entry which is preliminary data.</text>
</comment>
<name>A0ABV6VVG2_9ACTN</name>
<gene>
    <name evidence="9" type="ORF">ACEZDE_13995</name>
</gene>
<protein>
    <submittedName>
        <fullName evidence="9">M48 family metalloprotease</fullName>
        <ecNumber evidence="9">3.4.24.-</ecNumber>
    </submittedName>
</protein>
<dbReference type="Proteomes" id="UP001592531">
    <property type="component" value="Unassembled WGS sequence"/>
</dbReference>
<keyword evidence="3 6" id="KW-0378">Hydrolase</keyword>
<evidence type="ECO:0000256" key="2">
    <source>
        <dbReference type="ARBA" id="ARBA00022723"/>
    </source>
</evidence>
<keyword evidence="7" id="KW-0472">Membrane</keyword>
<keyword evidence="10" id="KW-1185">Reference proteome</keyword>
<feature type="transmembrane region" description="Helical" evidence="7">
    <location>
        <begin position="35"/>
        <end position="61"/>
    </location>
</feature>
<evidence type="ECO:0000313" key="9">
    <source>
        <dbReference type="EMBL" id="MFC1417751.1"/>
    </source>
</evidence>
<keyword evidence="5 6" id="KW-0482">Metalloprotease</keyword>
<keyword evidence="7" id="KW-0812">Transmembrane</keyword>
<evidence type="ECO:0000256" key="5">
    <source>
        <dbReference type="ARBA" id="ARBA00023049"/>
    </source>
</evidence>
<feature type="transmembrane region" description="Helical" evidence="7">
    <location>
        <begin position="182"/>
        <end position="201"/>
    </location>
</feature>
<dbReference type="InterPro" id="IPR001915">
    <property type="entry name" value="Peptidase_M48"/>
</dbReference>
<dbReference type="Pfam" id="PF01435">
    <property type="entry name" value="Peptidase_M48"/>
    <property type="match status" value="1"/>
</dbReference>
<proteinExistence type="inferred from homology"/>
<feature type="transmembrane region" description="Helical" evidence="7">
    <location>
        <begin position="6"/>
        <end position="23"/>
    </location>
</feature>
<accession>A0ABV6VVG2</accession>
<dbReference type="PANTHER" id="PTHR34978">
    <property type="entry name" value="POSSIBLE SENSOR-TRANSDUCER PROTEIN BLAR"/>
    <property type="match status" value="1"/>
</dbReference>
<keyword evidence="2" id="KW-0479">Metal-binding</keyword>
<dbReference type="EMBL" id="JBHFAB010000008">
    <property type="protein sequence ID" value="MFC1417751.1"/>
    <property type="molecule type" value="Genomic_DNA"/>
</dbReference>
<feature type="transmembrane region" description="Helical" evidence="7">
    <location>
        <begin position="271"/>
        <end position="288"/>
    </location>
</feature>
<dbReference type="PANTHER" id="PTHR34978:SF3">
    <property type="entry name" value="SLR0241 PROTEIN"/>
    <property type="match status" value="1"/>
</dbReference>
<sequence>MRISVYIPFVVAALLAVLAPRLTRRLAPRQATWALATAALVAAGSWVGALALLAFSGFGQIPVVAFLGSWSTTVLDAEDPVTRTVAAICAVVLVASTVVLGVVSWRRGRVLIAAFLECHRMPGDGELAVIDDARLEAFALPGLPGLPGRVVVSTGMLRTLDGAERGALMAHERSHLRSHHHFFLLALQLSAAACPLLFALVSEGAFTVERWADEDAAEAVGDRRLVARAVARAALAKKDTGSRAGVLAATGGPVPRRVKALLAAPPVPRRMPLVVFALLLALCCGSLAEAAHDTEKMFEGAQHAYTASH</sequence>
<evidence type="ECO:0000256" key="4">
    <source>
        <dbReference type="ARBA" id="ARBA00022833"/>
    </source>
</evidence>
<keyword evidence="7" id="KW-1133">Transmembrane helix</keyword>
<comment type="cofactor">
    <cofactor evidence="6">
        <name>Zn(2+)</name>
        <dbReference type="ChEBI" id="CHEBI:29105"/>
    </cofactor>
    <text evidence="6">Binds 1 zinc ion per subunit.</text>
</comment>
<evidence type="ECO:0000256" key="3">
    <source>
        <dbReference type="ARBA" id="ARBA00022801"/>
    </source>
</evidence>
<comment type="similarity">
    <text evidence="6">Belongs to the peptidase M48 family.</text>
</comment>
<dbReference type="Gene3D" id="3.30.2010.10">
    <property type="entry name" value="Metalloproteases ('zincins'), catalytic domain"/>
    <property type="match status" value="1"/>
</dbReference>
<evidence type="ECO:0000313" key="10">
    <source>
        <dbReference type="Proteomes" id="UP001592531"/>
    </source>
</evidence>
<feature type="domain" description="Peptidase M48" evidence="8">
    <location>
        <begin position="120"/>
        <end position="198"/>
    </location>
</feature>
<keyword evidence="1 6" id="KW-0645">Protease</keyword>
<evidence type="ECO:0000259" key="8">
    <source>
        <dbReference type="Pfam" id="PF01435"/>
    </source>
</evidence>